<feature type="transmembrane region" description="Helical" evidence="7">
    <location>
        <begin position="20"/>
        <end position="42"/>
    </location>
</feature>
<organism evidence="8 9">
    <name type="scientific">Oceanidesulfovibrio indonesiensis</name>
    <dbReference type="NCBI Taxonomy" id="54767"/>
    <lineage>
        <taxon>Bacteria</taxon>
        <taxon>Pseudomonadati</taxon>
        <taxon>Thermodesulfobacteriota</taxon>
        <taxon>Desulfovibrionia</taxon>
        <taxon>Desulfovibrionales</taxon>
        <taxon>Desulfovibrionaceae</taxon>
        <taxon>Oceanidesulfovibrio</taxon>
    </lineage>
</organism>
<proteinExistence type="inferred from homology"/>
<dbReference type="RefSeq" id="WP_144301471.1">
    <property type="nucleotide sequence ID" value="NZ_QMIE01000001.1"/>
</dbReference>
<keyword evidence="9" id="KW-1185">Reference proteome</keyword>
<dbReference type="GO" id="GO:0005548">
    <property type="term" value="F:phospholipid transporter activity"/>
    <property type="evidence" value="ECO:0007669"/>
    <property type="project" value="TreeGrafter"/>
</dbReference>
<comment type="similarity">
    <text evidence="2 7">Belongs to the MlaE permease family.</text>
</comment>
<feature type="transmembrane region" description="Helical" evidence="7">
    <location>
        <begin position="54"/>
        <end position="79"/>
    </location>
</feature>
<reference evidence="8 9" key="1">
    <citation type="submission" date="2018-06" db="EMBL/GenBank/DDBJ databases">
        <title>Complete genome of Desulfovibrio indonesiensis P37SLT.</title>
        <authorList>
            <person name="Crispim J.S."/>
            <person name="Vidigal P.M.P."/>
            <person name="Silva L.C.F."/>
            <person name="Laguardia C.N."/>
            <person name="Araujo L.C."/>
            <person name="Dias R.S."/>
            <person name="Sousa M.P."/>
            <person name="Paula S.O."/>
            <person name="Silva C."/>
        </authorList>
    </citation>
    <scope>NUCLEOTIDE SEQUENCE [LARGE SCALE GENOMIC DNA]</scope>
    <source>
        <strain evidence="8 9">P37SLT</strain>
    </source>
</reference>
<dbReference type="Pfam" id="PF02405">
    <property type="entry name" value="MlaE"/>
    <property type="match status" value="1"/>
</dbReference>
<keyword evidence="3" id="KW-0813">Transport</keyword>
<evidence type="ECO:0000256" key="5">
    <source>
        <dbReference type="ARBA" id="ARBA00022989"/>
    </source>
</evidence>
<evidence type="ECO:0000313" key="9">
    <source>
        <dbReference type="Proteomes" id="UP000448292"/>
    </source>
</evidence>
<evidence type="ECO:0000256" key="3">
    <source>
        <dbReference type="ARBA" id="ARBA00022448"/>
    </source>
</evidence>
<comment type="subcellular location">
    <subcellularLocation>
        <location evidence="1">Membrane</location>
        <topology evidence="1">Multi-pass membrane protein</topology>
    </subcellularLocation>
</comment>
<feature type="transmembrane region" description="Helical" evidence="7">
    <location>
        <begin position="91"/>
        <end position="114"/>
    </location>
</feature>
<dbReference type="NCBIfam" id="TIGR00056">
    <property type="entry name" value="MlaE family lipid ABC transporter permease subunit"/>
    <property type="match status" value="1"/>
</dbReference>
<feature type="transmembrane region" description="Helical" evidence="7">
    <location>
        <begin position="240"/>
        <end position="263"/>
    </location>
</feature>
<evidence type="ECO:0000256" key="4">
    <source>
        <dbReference type="ARBA" id="ARBA00022692"/>
    </source>
</evidence>
<keyword evidence="5 7" id="KW-1133">Transmembrane helix</keyword>
<dbReference type="PANTHER" id="PTHR30188:SF4">
    <property type="entry name" value="PROTEIN TRIGALACTOSYLDIACYLGLYCEROL 1, CHLOROPLASTIC"/>
    <property type="match status" value="1"/>
</dbReference>
<evidence type="ECO:0000256" key="7">
    <source>
        <dbReference type="RuleBase" id="RU362044"/>
    </source>
</evidence>
<evidence type="ECO:0000256" key="2">
    <source>
        <dbReference type="ARBA" id="ARBA00007556"/>
    </source>
</evidence>
<gene>
    <name evidence="8" type="ORF">DPQ33_01925</name>
</gene>
<dbReference type="InterPro" id="IPR030802">
    <property type="entry name" value="Permease_MalE"/>
</dbReference>
<dbReference type="PANTHER" id="PTHR30188">
    <property type="entry name" value="ABC TRANSPORTER PERMEASE PROTEIN-RELATED"/>
    <property type="match status" value="1"/>
</dbReference>
<evidence type="ECO:0000313" key="8">
    <source>
        <dbReference type="EMBL" id="TVM20009.1"/>
    </source>
</evidence>
<dbReference type="Proteomes" id="UP000448292">
    <property type="component" value="Unassembled WGS sequence"/>
</dbReference>
<evidence type="ECO:0000256" key="6">
    <source>
        <dbReference type="ARBA" id="ARBA00023136"/>
    </source>
</evidence>
<dbReference type="EMBL" id="QMIE01000001">
    <property type="protein sequence ID" value="TVM20009.1"/>
    <property type="molecule type" value="Genomic_DNA"/>
</dbReference>
<name>A0A7M3MJL1_9BACT</name>
<accession>A0A7M3MJL1</accession>
<dbReference type="InterPro" id="IPR003453">
    <property type="entry name" value="ABC_MlaE_roteobac"/>
</dbReference>
<keyword evidence="6 7" id="KW-0472">Membrane</keyword>
<dbReference type="AlphaFoldDB" id="A0A7M3MJL1"/>
<feature type="transmembrane region" description="Helical" evidence="7">
    <location>
        <begin position="208"/>
        <end position="228"/>
    </location>
</feature>
<dbReference type="OrthoDB" id="9805022at2"/>
<protein>
    <submittedName>
        <fullName evidence="8">ABC transporter permease</fullName>
    </submittedName>
</protein>
<keyword evidence="4 7" id="KW-0812">Transmembrane</keyword>
<feature type="transmembrane region" description="Helical" evidence="7">
    <location>
        <begin position="154"/>
        <end position="178"/>
    </location>
</feature>
<evidence type="ECO:0000256" key="1">
    <source>
        <dbReference type="ARBA" id="ARBA00004141"/>
    </source>
</evidence>
<dbReference type="GO" id="GO:0043190">
    <property type="term" value="C:ATP-binding cassette (ABC) transporter complex"/>
    <property type="evidence" value="ECO:0007669"/>
    <property type="project" value="InterPro"/>
</dbReference>
<comment type="caution">
    <text evidence="8">The sequence shown here is derived from an EMBL/GenBank/DDBJ whole genome shotgun (WGS) entry which is preliminary data.</text>
</comment>
<sequence length="268" mass="28443">MPSTPSVITSSLAALGRPAIRAVGEMGAAVLFFAHGLVSGWTARGQFGKIIRQIYFIGVKSVFVIALIGLFTGMVLGIQGYYTLVKFGSEGLLGAAVALSLIRELGPVLTAIMLTGRAGSSMTAEIGVMRISDQIDALEVMDIPAMGYLVNPRIIASLISFPLLTAMFDVIGIFGGYLTGVVLLDINAGAYFHRIYAAVELYDVMGGFYKSIMFAVIVSTICCYMGYFTHMRRDGSGPEGVSNATTAGVVVSCVLILISDYILTSFLL</sequence>